<proteinExistence type="predicted"/>
<dbReference type="EMBL" id="VSRR010109637">
    <property type="protein sequence ID" value="MPC97367.1"/>
    <property type="molecule type" value="Genomic_DNA"/>
</dbReference>
<sequence>MQLSTQWIPGCKWESKVAVDLWLLFYSSCVDSEIKNTNKGKLVCRKCAVCISVNNTYEWSCK</sequence>
<evidence type="ECO:0000313" key="2">
    <source>
        <dbReference type="Proteomes" id="UP000324222"/>
    </source>
</evidence>
<reference evidence="1 2" key="1">
    <citation type="submission" date="2019-05" db="EMBL/GenBank/DDBJ databases">
        <title>Another draft genome of Portunus trituberculatus and its Hox gene families provides insights of decapod evolution.</title>
        <authorList>
            <person name="Jeong J.-H."/>
            <person name="Song I."/>
            <person name="Kim S."/>
            <person name="Choi T."/>
            <person name="Kim D."/>
            <person name="Ryu S."/>
            <person name="Kim W."/>
        </authorList>
    </citation>
    <scope>NUCLEOTIDE SEQUENCE [LARGE SCALE GENOMIC DNA]</scope>
    <source>
        <tissue evidence="1">Muscle</tissue>
    </source>
</reference>
<dbReference type="Proteomes" id="UP000324222">
    <property type="component" value="Unassembled WGS sequence"/>
</dbReference>
<dbReference type="AlphaFoldDB" id="A0A5B7JW32"/>
<comment type="caution">
    <text evidence="1">The sequence shown here is derived from an EMBL/GenBank/DDBJ whole genome shotgun (WGS) entry which is preliminary data.</text>
</comment>
<accession>A0A5B7JW32</accession>
<evidence type="ECO:0000313" key="1">
    <source>
        <dbReference type="EMBL" id="MPC97367.1"/>
    </source>
</evidence>
<protein>
    <submittedName>
        <fullName evidence="1">Uncharacterized protein</fullName>
    </submittedName>
</protein>
<gene>
    <name evidence="1" type="ORF">E2C01_092679</name>
</gene>
<name>A0A5B7JW32_PORTR</name>
<organism evidence="1 2">
    <name type="scientific">Portunus trituberculatus</name>
    <name type="common">Swimming crab</name>
    <name type="synonym">Neptunus trituberculatus</name>
    <dbReference type="NCBI Taxonomy" id="210409"/>
    <lineage>
        <taxon>Eukaryota</taxon>
        <taxon>Metazoa</taxon>
        <taxon>Ecdysozoa</taxon>
        <taxon>Arthropoda</taxon>
        <taxon>Crustacea</taxon>
        <taxon>Multicrustacea</taxon>
        <taxon>Malacostraca</taxon>
        <taxon>Eumalacostraca</taxon>
        <taxon>Eucarida</taxon>
        <taxon>Decapoda</taxon>
        <taxon>Pleocyemata</taxon>
        <taxon>Brachyura</taxon>
        <taxon>Eubrachyura</taxon>
        <taxon>Portunoidea</taxon>
        <taxon>Portunidae</taxon>
        <taxon>Portuninae</taxon>
        <taxon>Portunus</taxon>
    </lineage>
</organism>
<keyword evidence="2" id="KW-1185">Reference proteome</keyword>